<feature type="compositionally biased region" description="Polar residues" evidence="1">
    <location>
        <begin position="217"/>
        <end position="227"/>
    </location>
</feature>
<feature type="compositionally biased region" description="Basic and acidic residues" evidence="1">
    <location>
        <begin position="12"/>
        <end position="26"/>
    </location>
</feature>
<name>A0AA40DEH9_9PEZI</name>
<organism evidence="2 3">
    <name type="scientific">Cercophora samala</name>
    <dbReference type="NCBI Taxonomy" id="330535"/>
    <lineage>
        <taxon>Eukaryota</taxon>
        <taxon>Fungi</taxon>
        <taxon>Dikarya</taxon>
        <taxon>Ascomycota</taxon>
        <taxon>Pezizomycotina</taxon>
        <taxon>Sordariomycetes</taxon>
        <taxon>Sordariomycetidae</taxon>
        <taxon>Sordariales</taxon>
        <taxon>Lasiosphaeriaceae</taxon>
        <taxon>Cercophora</taxon>
    </lineage>
</organism>
<feature type="region of interest" description="Disordered" evidence="1">
    <location>
        <begin position="302"/>
        <end position="347"/>
    </location>
</feature>
<feature type="compositionally biased region" description="Basic and acidic residues" evidence="1">
    <location>
        <begin position="110"/>
        <end position="123"/>
    </location>
</feature>
<sequence>MTVPKSHATHTTRHDSKAMRSRESQVHHARIEYPLLLHIYRAQSQSLGQSQSCLEPRASNHPSTMSSQRSRRTPKPPSKRTNDSLRPVEILSQVGRVALPFLLTTLAQQQEEKQRQQERERAKAQKPSTSRAGSRNDSRTRAPSTARRSRSSHGKDTDRPRNNDGPTDTSSRDDGDFHGVIGQVAVGLVAFGAKKLIQRRKEAKRAAASAAQTAQANGRNTRGNLSSAEADLELSRALETTAVELQGASESIRKLANSGSKSHHRKCEVREELVKDAERLEGSLASIQTGIHNMRNLHPRLCLPDEGDKNTDHRGTRGMDQTRGERVGHRDWLKERYRGSVGSRGRP</sequence>
<feature type="compositionally biased region" description="Basic and acidic residues" evidence="1">
    <location>
        <begin position="153"/>
        <end position="162"/>
    </location>
</feature>
<feature type="region of interest" description="Disordered" evidence="1">
    <location>
        <begin position="48"/>
        <end position="88"/>
    </location>
</feature>
<accession>A0AA40DEH9</accession>
<dbReference type="Proteomes" id="UP001174997">
    <property type="component" value="Unassembled WGS sequence"/>
</dbReference>
<evidence type="ECO:0000313" key="3">
    <source>
        <dbReference type="Proteomes" id="UP001174997"/>
    </source>
</evidence>
<feature type="compositionally biased region" description="Basic residues" evidence="1">
    <location>
        <begin position="69"/>
        <end position="78"/>
    </location>
</feature>
<gene>
    <name evidence="2" type="ORF">QBC41DRAFT_58116</name>
</gene>
<feature type="region of interest" description="Disordered" evidence="1">
    <location>
        <begin position="208"/>
        <end position="227"/>
    </location>
</feature>
<protein>
    <submittedName>
        <fullName evidence="2">Uncharacterized protein</fullName>
    </submittedName>
</protein>
<evidence type="ECO:0000313" key="2">
    <source>
        <dbReference type="EMBL" id="KAK0671267.1"/>
    </source>
</evidence>
<evidence type="ECO:0000256" key="1">
    <source>
        <dbReference type="SAM" id="MobiDB-lite"/>
    </source>
</evidence>
<reference evidence="2" key="1">
    <citation type="submission" date="2023-06" db="EMBL/GenBank/DDBJ databases">
        <title>Genome-scale phylogeny and comparative genomics of the fungal order Sordariales.</title>
        <authorList>
            <consortium name="Lawrence Berkeley National Laboratory"/>
            <person name="Hensen N."/>
            <person name="Bonometti L."/>
            <person name="Westerberg I."/>
            <person name="Brannstrom I.O."/>
            <person name="Guillou S."/>
            <person name="Cros-Aarteil S."/>
            <person name="Calhoun S."/>
            <person name="Haridas S."/>
            <person name="Kuo A."/>
            <person name="Mondo S."/>
            <person name="Pangilinan J."/>
            <person name="Riley R."/>
            <person name="Labutti K."/>
            <person name="Andreopoulos B."/>
            <person name="Lipzen A."/>
            <person name="Chen C."/>
            <person name="Yanf M."/>
            <person name="Daum C."/>
            <person name="Ng V."/>
            <person name="Clum A."/>
            <person name="Steindorff A."/>
            <person name="Ohm R."/>
            <person name="Martin F."/>
            <person name="Silar P."/>
            <person name="Natvig D."/>
            <person name="Lalanne C."/>
            <person name="Gautier V."/>
            <person name="Ament-Velasquez S.L."/>
            <person name="Kruys A."/>
            <person name="Hutchinson M.I."/>
            <person name="Powell A.J."/>
            <person name="Barry K."/>
            <person name="Miller A.N."/>
            <person name="Grigoriev I.V."/>
            <person name="Debuchy R."/>
            <person name="Gladieux P."/>
            <person name="Thoren M.H."/>
            <person name="Johannesson H."/>
        </authorList>
    </citation>
    <scope>NUCLEOTIDE SEQUENCE</scope>
    <source>
        <strain evidence="2">CBS 307.81</strain>
    </source>
</reference>
<proteinExistence type="predicted"/>
<feature type="compositionally biased region" description="Basic and acidic residues" evidence="1">
    <location>
        <begin position="306"/>
        <end position="338"/>
    </location>
</feature>
<feature type="region of interest" description="Disordered" evidence="1">
    <location>
        <begin position="1"/>
        <end position="26"/>
    </location>
</feature>
<keyword evidence="3" id="KW-1185">Reference proteome</keyword>
<comment type="caution">
    <text evidence="2">The sequence shown here is derived from an EMBL/GenBank/DDBJ whole genome shotgun (WGS) entry which is preliminary data.</text>
</comment>
<dbReference type="AlphaFoldDB" id="A0AA40DEH9"/>
<feature type="region of interest" description="Disordered" evidence="1">
    <location>
        <begin position="110"/>
        <end position="176"/>
    </location>
</feature>
<dbReference type="EMBL" id="JAULSY010000022">
    <property type="protein sequence ID" value="KAK0671267.1"/>
    <property type="molecule type" value="Genomic_DNA"/>
</dbReference>